<keyword evidence="2" id="KW-0732">Signal</keyword>
<sequence length="212" mass="22588">MGGLQCLLCFPSLFSPWSCAPGSGQMSATPKATTEVLCVEWVGAMQFLCPCPGLRSPDRPGPIVARHSRGKEARPEDAALPISPAQGRGALPDPQWPMDQCSWLFQAQALRTYCVFEGGHVAGGRVQRGHARVLGTNASSRAQRALVRTLTHHHTGRSSSSWSAQLGKEKVPDHPKSLATGSRYNSECLRELGVGRVPGSSRAGPCQSCSEG</sequence>
<evidence type="ECO:0000313" key="3">
    <source>
        <dbReference type="EMBL" id="KAF6282445.1"/>
    </source>
</evidence>
<feature type="compositionally biased region" description="Basic and acidic residues" evidence="1">
    <location>
        <begin position="167"/>
        <end position="176"/>
    </location>
</feature>
<protein>
    <submittedName>
        <fullName evidence="3">Uncharacterized protein</fullName>
    </submittedName>
</protein>
<comment type="caution">
    <text evidence="3">The sequence shown here is derived from an EMBL/GenBank/DDBJ whole genome shotgun (WGS) entry which is preliminary data.</text>
</comment>
<dbReference type="AlphaFoldDB" id="A0A7J7S2S1"/>
<evidence type="ECO:0000313" key="4">
    <source>
        <dbReference type="Proteomes" id="UP000527355"/>
    </source>
</evidence>
<reference evidence="3 4" key="1">
    <citation type="journal article" date="2020" name="Nature">
        <title>Six reference-quality genomes reveal evolution of bat adaptations.</title>
        <authorList>
            <person name="Jebb D."/>
            <person name="Huang Z."/>
            <person name="Pippel M."/>
            <person name="Hughes G.M."/>
            <person name="Lavrichenko K."/>
            <person name="Devanna P."/>
            <person name="Winkler S."/>
            <person name="Jermiin L.S."/>
            <person name="Skirmuntt E.C."/>
            <person name="Katzourakis A."/>
            <person name="Burkitt-Gray L."/>
            <person name="Ray D.A."/>
            <person name="Sullivan K.A.M."/>
            <person name="Roscito J.G."/>
            <person name="Kirilenko B.M."/>
            <person name="Davalos L.M."/>
            <person name="Corthals A.P."/>
            <person name="Power M.L."/>
            <person name="Jones G."/>
            <person name="Ransome R.D."/>
            <person name="Dechmann D.K.N."/>
            <person name="Locatelli A.G."/>
            <person name="Puechmaille S.J."/>
            <person name="Fedrigo O."/>
            <person name="Jarvis E.D."/>
            <person name="Hiller M."/>
            <person name="Vernes S.C."/>
            <person name="Myers E.W."/>
            <person name="Teeling E.C."/>
        </authorList>
    </citation>
    <scope>NUCLEOTIDE SEQUENCE [LARGE SCALE GENOMIC DNA]</scope>
    <source>
        <strain evidence="3">MMyoMyo1</strain>
        <tissue evidence="3">Flight muscle</tissue>
    </source>
</reference>
<dbReference type="Proteomes" id="UP000527355">
    <property type="component" value="Unassembled WGS sequence"/>
</dbReference>
<dbReference type="EMBL" id="JABWUV010000020">
    <property type="protein sequence ID" value="KAF6282445.1"/>
    <property type="molecule type" value="Genomic_DNA"/>
</dbReference>
<keyword evidence="4" id="KW-1185">Reference proteome</keyword>
<feature type="chain" id="PRO_5029785012" evidence="2">
    <location>
        <begin position="20"/>
        <end position="212"/>
    </location>
</feature>
<evidence type="ECO:0000256" key="2">
    <source>
        <dbReference type="SAM" id="SignalP"/>
    </source>
</evidence>
<gene>
    <name evidence="3" type="ORF">mMyoMyo1_010082</name>
</gene>
<feature type="signal peptide" evidence="2">
    <location>
        <begin position="1"/>
        <end position="19"/>
    </location>
</feature>
<evidence type="ECO:0000256" key="1">
    <source>
        <dbReference type="SAM" id="MobiDB-lite"/>
    </source>
</evidence>
<accession>A0A7J7S2S1</accession>
<organism evidence="3 4">
    <name type="scientific">Myotis myotis</name>
    <name type="common">Greater mouse-eared bat</name>
    <name type="synonym">Vespertilio myotis</name>
    <dbReference type="NCBI Taxonomy" id="51298"/>
    <lineage>
        <taxon>Eukaryota</taxon>
        <taxon>Metazoa</taxon>
        <taxon>Chordata</taxon>
        <taxon>Craniata</taxon>
        <taxon>Vertebrata</taxon>
        <taxon>Euteleostomi</taxon>
        <taxon>Mammalia</taxon>
        <taxon>Eutheria</taxon>
        <taxon>Laurasiatheria</taxon>
        <taxon>Chiroptera</taxon>
        <taxon>Yangochiroptera</taxon>
        <taxon>Vespertilionidae</taxon>
        <taxon>Myotis</taxon>
    </lineage>
</organism>
<proteinExistence type="predicted"/>
<feature type="region of interest" description="Disordered" evidence="1">
    <location>
        <begin position="151"/>
        <end position="182"/>
    </location>
</feature>
<name>A0A7J7S2S1_MYOMY</name>